<dbReference type="RefSeq" id="WP_004838669.1">
    <property type="nucleotide sequence ID" value="NZ_CP066014.1"/>
</dbReference>
<evidence type="ECO:0000313" key="2">
    <source>
        <dbReference type="EMBL" id="QQB62680.1"/>
    </source>
</evidence>
<dbReference type="GeneID" id="79021915"/>
<evidence type="ECO:0000259" key="1">
    <source>
        <dbReference type="Pfam" id="PF01610"/>
    </source>
</evidence>
<organism evidence="2 3">
    <name type="scientific">Anaerococcus vaginalis</name>
    <dbReference type="NCBI Taxonomy" id="33037"/>
    <lineage>
        <taxon>Bacteria</taxon>
        <taxon>Bacillati</taxon>
        <taxon>Bacillota</taxon>
        <taxon>Tissierellia</taxon>
        <taxon>Tissierellales</taxon>
        <taxon>Peptoniphilaceae</taxon>
        <taxon>Anaerococcus</taxon>
    </lineage>
</organism>
<name>A0A7T4K671_9FIRM</name>
<dbReference type="PANTHER" id="PTHR33498:SF1">
    <property type="entry name" value="TRANSPOSASE FOR INSERTION SEQUENCE ELEMENT IS1557"/>
    <property type="match status" value="1"/>
</dbReference>
<accession>A0A7T4K671</accession>
<feature type="domain" description="Transposase IS204/IS1001/IS1096/IS1165 DDE" evidence="1">
    <location>
        <begin position="4"/>
        <end position="178"/>
    </location>
</feature>
<sequence length="187" mass="22796">MLIKIIIDRFHIVNLFTRSFNHTRINTMNSFSTYSFEYKRLKRYWKCFLKPFRLLDPIHFLKQVHFPDRMVSSVDIVEESIGCNEILKCSYDCYQLIREDIEKRDFDFFKNHLEYFKDMVSDIMKVSIDTCFKYIDLIENSFKYEYSNGVIEGINNFIKALKRISFGFKRFVNFRTRIFITRNLLSR</sequence>
<dbReference type="AlphaFoldDB" id="A0A7T4K671"/>
<evidence type="ECO:0000313" key="3">
    <source>
        <dbReference type="Proteomes" id="UP000595276"/>
    </source>
</evidence>
<dbReference type="Proteomes" id="UP000595276">
    <property type="component" value="Chromosome"/>
</dbReference>
<protein>
    <submittedName>
        <fullName evidence="2">ISL3 family transposase</fullName>
    </submittedName>
</protein>
<dbReference type="EMBL" id="CP066014">
    <property type="protein sequence ID" value="QQB62680.1"/>
    <property type="molecule type" value="Genomic_DNA"/>
</dbReference>
<gene>
    <name evidence="2" type="ORF">I6H45_04170</name>
</gene>
<dbReference type="InterPro" id="IPR047951">
    <property type="entry name" value="Transpos_ISL3"/>
</dbReference>
<dbReference type="InterPro" id="IPR002560">
    <property type="entry name" value="Transposase_DDE"/>
</dbReference>
<reference evidence="2 3" key="1">
    <citation type="submission" date="2020-12" db="EMBL/GenBank/DDBJ databases">
        <title>FDA dAtabase for Regulatory Grade micrObial Sequences (FDA-ARGOS): Supporting development and validation of Infectious Disease Dx tests.</title>
        <authorList>
            <person name="Sproer C."/>
            <person name="Gronow S."/>
            <person name="Severitt S."/>
            <person name="Schroder I."/>
            <person name="Tallon L."/>
            <person name="Sadzewicz L."/>
            <person name="Zhao X."/>
            <person name="Boylan J."/>
            <person name="Ott S."/>
            <person name="Bowen H."/>
            <person name="Vavikolanu K."/>
            <person name="Mehta A."/>
            <person name="Aluvathingal J."/>
            <person name="Nadendla S."/>
            <person name="Lowell S."/>
            <person name="Myers T."/>
            <person name="Yan Y."/>
            <person name="Sichtig H."/>
        </authorList>
    </citation>
    <scope>NUCLEOTIDE SEQUENCE [LARGE SCALE GENOMIC DNA]</scope>
    <source>
        <strain evidence="2 3">FDAARGOS_988</strain>
    </source>
</reference>
<dbReference type="PANTHER" id="PTHR33498">
    <property type="entry name" value="TRANSPOSASE FOR INSERTION SEQUENCE ELEMENT IS1557"/>
    <property type="match status" value="1"/>
</dbReference>
<dbReference type="KEGG" id="avg:I6H45_04170"/>
<dbReference type="Pfam" id="PF01610">
    <property type="entry name" value="DDE_Tnp_ISL3"/>
    <property type="match status" value="1"/>
</dbReference>
<proteinExistence type="predicted"/>